<sequence length="13" mass="1680">MDLTLWKQKYIKI</sequence>
<evidence type="ECO:0000313" key="1">
    <source>
        <dbReference type="EMBL" id="CDW18820.1"/>
    </source>
</evidence>
<accession>A0A0K2SZ46</accession>
<organism evidence="1">
    <name type="scientific">Lepeophtheirus salmonis</name>
    <name type="common">Salmon louse</name>
    <name type="synonym">Caligus salmonis</name>
    <dbReference type="NCBI Taxonomy" id="72036"/>
    <lineage>
        <taxon>Eukaryota</taxon>
        <taxon>Metazoa</taxon>
        <taxon>Ecdysozoa</taxon>
        <taxon>Arthropoda</taxon>
        <taxon>Crustacea</taxon>
        <taxon>Multicrustacea</taxon>
        <taxon>Hexanauplia</taxon>
        <taxon>Copepoda</taxon>
        <taxon>Siphonostomatoida</taxon>
        <taxon>Caligidae</taxon>
        <taxon>Lepeophtheirus</taxon>
    </lineage>
</organism>
<protein>
    <submittedName>
        <fullName evidence="1">Uncharacterized protein</fullName>
    </submittedName>
</protein>
<proteinExistence type="predicted"/>
<name>A0A0K2SZ46_LEPSM</name>
<dbReference type="EMBL" id="HACA01001459">
    <property type="protein sequence ID" value="CDW18820.1"/>
    <property type="molecule type" value="Transcribed_RNA"/>
</dbReference>
<reference evidence="1" key="1">
    <citation type="submission" date="2014-05" db="EMBL/GenBank/DDBJ databases">
        <authorList>
            <person name="Chronopoulou M."/>
        </authorList>
    </citation>
    <scope>NUCLEOTIDE SEQUENCE</scope>
    <source>
        <tissue evidence="1">Whole organism</tissue>
    </source>
</reference>